<organism evidence="4 5">
    <name type="scientific">Caenorhabditis tropicalis</name>
    <dbReference type="NCBI Taxonomy" id="1561998"/>
    <lineage>
        <taxon>Eukaryota</taxon>
        <taxon>Metazoa</taxon>
        <taxon>Ecdysozoa</taxon>
        <taxon>Nematoda</taxon>
        <taxon>Chromadorea</taxon>
        <taxon>Rhabditida</taxon>
        <taxon>Rhabditina</taxon>
        <taxon>Rhabditomorpha</taxon>
        <taxon>Rhabditoidea</taxon>
        <taxon>Rhabditidae</taxon>
        <taxon>Peloderinae</taxon>
        <taxon>Caenorhabditis</taxon>
    </lineage>
</organism>
<keyword evidence="4" id="KW-1185">Reference proteome</keyword>
<keyword evidence="1" id="KW-0677">Repeat</keyword>
<evidence type="ECO:0000313" key="4">
    <source>
        <dbReference type="Proteomes" id="UP000095282"/>
    </source>
</evidence>
<dbReference type="FunFam" id="1.25.40.10:FF:000010">
    <property type="entry name" value="Stress-induced phosphoprotein 1"/>
    <property type="match status" value="1"/>
</dbReference>
<dbReference type="InterPro" id="IPR019734">
    <property type="entry name" value="TPR_rpt"/>
</dbReference>
<evidence type="ECO:0000256" key="1">
    <source>
        <dbReference type="ARBA" id="ARBA00022737"/>
    </source>
</evidence>
<dbReference type="Gene3D" id="1.25.40.10">
    <property type="entry name" value="Tetratricopeptide repeat domain"/>
    <property type="match status" value="2"/>
</dbReference>
<evidence type="ECO:0000256" key="2">
    <source>
        <dbReference type="ARBA" id="ARBA00022803"/>
    </source>
</evidence>
<dbReference type="STRING" id="1561998.A0A1I7T6N9"/>
<name>A0A1I7T6N9_9PELO</name>
<reference evidence="5" key="1">
    <citation type="submission" date="2016-11" db="UniProtKB">
        <authorList>
            <consortium name="WormBaseParasite"/>
        </authorList>
    </citation>
    <scope>IDENTIFICATION</scope>
</reference>
<dbReference type="PANTHER" id="PTHR22904:SF523">
    <property type="entry name" value="STRESS-INDUCED-PHOSPHOPROTEIN 1"/>
    <property type="match status" value="1"/>
</dbReference>
<dbReference type="SMART" id="SM00028">
    <property type="entry name" value="TPR"/>
    <property type="match status" value="6"/>
</dbReference>
<dbReference type="PANTHER" id="PTHR22904">
    <property type="entry name" value="TPR REPEAT CONTAINING PROTEIN"/>
    <property type="match status" value="1"/>
</dbReference>
<dbReference type="eggNOG" id="KOG0548">
    <property type="taxonomic scope" value="Eukaryota"/>
</dbReference>
<keyword evidence="2 3" id="KW-0802">TPR repeat</keyword>
<dbReference type="Proteomes" id="UP000095282">
    <property type="component" value="Unplaced"/>
</dbReference>
<sequence length="382" mass="43930">MSEAAIADKDLGNAAYKSKDFATALAHYDKAIELDPTNITFYNNKAAVYFEEKKFEECVQACEKAVEIGRETRADYKLIAKAMSRAGNAFQKQGDVEKALHWFQRSFFMHMDFDIRKKIDELSDEIFEPSGISFNESLKFLEEGKEHFQNKHYEEALNSFTKAAKCSFQLREALRLRASVYIQIKEHQAAQEDLDQIHQTFGGSGEMFWLKARVLFNIDEYERSIHAANLAHDLTPDEESEKEQLLIDAREKINSLHVLPPITTSLLPVLQNQYPLVHFDTFLLSNPVQIRVTVTKIPENWNRLVCEKQLRAICGENGRLFYVGMVEAGKFGFISDFRTKRISKTAAKNFYDLGYTVEFQNKEEIQVDPRFLCECGIVITGK</sequence>
<dbReference type="GO" id="GO:0051879">
    <property type="term" value="F:Hsp90 protein binding"/>
    <property type="evidence" value="ECO:0007669"/>
    <property type="project" value="TreeGrafter"/>
</dbReference>
<evidence type="ECO:0000313" key="5">
    <source>
        <dbReference type="WBParaSite" id="Csp11.Scaffold522.g2933.t1"/>
    </source>
</evidence>
<dbReference type="SUPFAM" id="SSF48452">
    <property type="entry name" value="TPR-like"/>
    <property type="match status" value="2"/>
</dbReference>
<accession>A0A1I7T6N9</accession>
<dbReference type="Pfam" id="PF00515">
    <property type="entry name" value="TPR_1"/>
    <property type="match status" value="1"/>
</dbReference>
<dbReference type="PROSITE" id="PS50005">
    <property type="entry name" value="TPR"/>
    <property type="match status" value="2"/>
</dbReference>
<proteinExistence type="predicted"/>
<feature type="repeat" description="TPR" evidence="3">
    <location>
        <begin position="80"/>
        <end position="113"/>
    </location>
</feature>
<dbReference type="WBParaSite" id="Csp11.Scaffold522.g2933.t1">
    <property type="protein sequence ID" value="Csp11.Scaffold522.g2933.t1"/>
    <property type="gene ID" value="Csp11.Scaffold522.g2933"/>
</dbReference>
<protein>
    <submittedName>
        <fullName evidence="5">TPR_REGION domain-containing protein</fullName>
    </submittedName>
</protein>
<evidence type="ECO:0000256" key="3">
    <source>
        <dbReference type="PROSITE-ProRule" id="PRU00339"/>
    </source>
</evidence>
<dbReference type="AlphaFoldDB" id="A0A1I7T6N9"/>
<feature type="repeat" description="TPR" evidence="3">
    <location>
        <begin position="5"/>
        <end position="38"/>
    </location>
</feature>
<dbReference type="InterPro" id="IPR011990">
    <property type="entry name" value="TPR-like_helical_dom_sf"/>
</dbReference>
<dbReference type="Pfam" id="PF13424">
    <property type="entry name" value="TPR_12"/>
    <property type="match status" value="1"/>
</dbReference>